<dbReference type="InterPro" id="IPR053781">
    <property type="entry name" value="F-box_AtFBL13-like"/>
</dbReference>
<dbReference type="RefSeq" id="XP_019088401.1">
    <property type="nucleotide sequence ID" value="XM_019232856.1"/>
</dbReference>
<dbReference type="SMART" id="SM00579">
    <property type="entry name" value="FBD"/>
    <property type="match status" value="1"/>
</dbReference>
<protein>
    <submittedName>
        <fullName evidence="4">Probable FBD-associated F-box protein At1g32375</fullName>
    </submittedName>
</protein>
<dbReference type="PANTHER" id="PTHR31900">
    <property type="entry name" value="F-BOX/RNI SUPERFAMILY PROTEIN-RELATED"/>
    <property type="match status" value="1"/>
</dbReference>
<dbReference type="SUPFAM" id="SSF52047">
    <property type="entry name" value="RNI-like"/>
    <property type="match status" value="1"/>
</dbReference>
<dbReference type="InterPro" id="IPR006566">
    <property type="entry name" value="FBD"/>
</dbReference>
<feature type="chain" id="PRO_5046489617" evidence="1">
    <location>
        <begin position="22"/>
        <end position="420"/>
    </location>
</feature>
<feature type="signal peptide" evidence="1">
    <location>
        <begin position="1"/>
        <end position="21"/>
    </location>
</feature>
<dbReference type="Pfam" id="PF00646">
    <property type="entry name" value="F-box"/>
    <property type="match status" value="1"/>
</dbReference>
<dbReference type="Pfam" id="PF08387">
    <property type="entry name" value="FBD"/>
    <property type="match status" value="1"/>
</dbReference>
<evidence type="ECO:0000259" key="2">
    <source>
        <dbReference type="SMART" id="SM00579"/>
    </source>
</evidence>
<dbReference type="Pfam" id="PF24758">
    <property type="entry name" value="LRR_At5g56370"/>
    <property type="match status" value="1"/>
</dbReference>
<keyword evidence="3" id="KW-1185">Reference proteome</keyword>
<dbReference type="Proteomes" id="UP000694864">
    <property type="component" value="Chromosome 2"/>
</dbReference>
<reference evidence="4" key="2">
    <citation type="submission" date="2025-08" db="UniProtKB">
        <authorList>
            <consortium name="RefSeq"/>
        </authorList>
    </citation>
    <scope>IDENTIFICATION</scope>
    <source>
        <tissue evidence="4">Leaf</tissue>
    </source>
</reference>
<dbReference type="SUPFAM" id="SSF81383">
    <property type="entry name" value="F-box domain"/>
    <property type="match status" value="1"/>
</dbReference>
<dbReference type="GeneID" id="109127665"/>
<evidence type="ECO:0000313" key="3">
    <source>
        <dbReference type="Proteomes" id="UP000694864"/>
    </source>
</evidence>
<dbReference type="InterPro" id="IPR055411">
    <property type="entry name" value="LRR_FXL15/At3g58940/PEG3-like"/>
</dbReference>
<dbReference type="InterPro" id="IPR032675">
    <property type="entry name" value="LRR_dom_sf"/>
</dbReference>
<evidence type="ECO:0000313" key="4">
    <source>
        <dbReference type="RefSeq" id="XP_019088401.1"/>
    </source>
</evidence>
<dbReference type="InterPro" id="IPR036047">
    <property type="entry name" value="F-box-like_dom_sf"/>
</dbReference>
<accession>A0ABM1QNR3</accession>
<feature type="domain" description="FBD" evidence="2">
    <location>
        <begin position="348"/>
        <end position="420"/>
    </location>
</feature>
<dbReference type="Gene3D" id="1.20.1280.50">
    <property type="match status" value="1"/>
</dbReference>
<dbReference type="InterPro" id="IPR050232">
    <property type="entry name" value="FBL13/AtMIF1-like"/>
</dbReference>
<dbReference type="CDD" id="cd22160">
    <property type="entry name" value="F-box_AtFBL13-like"/>
    <property type="match status" value="1"/>
</dbReference>
<dbReference type="PANTHER" id="PTHR31900:SF29">
    <property type="entry name" value="FBD-LIKE DOMAIN FAMILY PROTEIN"/>
    <property type="match status" value="1"/>
</dbReference>
<dbReference type="InterPro" id="IPR001810">
    <property type="entry name" value="F-box_dom"/>
</dbReference>
<dbReference type="Gene3D" id="3.80.10.10">
    <property type="entry name" value="Ribonuclease Inhibitor"/>
    <property type="match status" value="1"/>
</dbReference>
<sequence>MATINQLSDALLLRILSFLHAKDVVATMVLSKRWRFLWMSAPKLIYDDSYHNIEYGRFSFSRFVDRSLFMNEAPIIETLHFKVGQICGSKDLRMWIRAADKGCVRELVIEIDNKTPVTLPRSLYSSCRMLVTLKLRNAVLVDDTNPISFPSLKKLSLESMKYPCDEFANRILSSCPILEDLVVEQCPDDNVAILSIRIPSLKHLFLHKSDLIVKEDTHGFVIDAPCLECLDIVDYSHGFRIIENNMCKIGKANVDISHPHTEQLLGSLTSAKRLFLCLPTSKDAYPVGSLFSSLAYLKLCTCETEWLNILICVLRDSPNLRALELSQYHPLRTEEPRPCWNEPSSVPECILYSLESFKWVNYQGTKEEKELVGFIFRNGTCLKKATIISPNSMDGDKKLEMLTELSLSSRRSPICQLEFS</sequence>
<organism evidence="3 4">
    <name type="scientific">Camelina sativa</name>
    <name type="common">False flax</name>
    <name type="synonym">Myagrum sativum</name>
    <dbReference type="NCBI Taxonomy" id="90675"/>
    <lineage>
        <taxon>Eukaryota</taxon>
        <taxon>Viridiplantae</taxon>
        <taxon>Streptophyta</taxon>
        <taxon>Embryophyta</taxon>
        <taxon>Tracheophyta</taxon>
        <taxon>Spermatophyta</taxon>
        <taxon>Magnoliopsida</taxon>
        <taxon>eudicotyledons</taxon>
        <taxon>Gunneridae</taxon>
        <taxon>Pentapetalae</taxon>
        <taxon>rosids</taxon>
        <taxon>malvids</taxon>
        <taxon>Brassicales</taxon>
        <taxon>Brassicaceae</taxon>
        <taxon>Camelineae</taxon>
        <taxon>Camelina</taxon>
    </lineage>
</organism>
<name>A0ABM1QNR3_CAMSA</name>
<reference evidence="3" key="1">
    <citation type="journal article" date="2014" name="Nat. Commun.">
        <title>The emerging biofuel crop Camelina sativa retains a highly undifferentiated hexaploid genome structure.</title>
        <authorList>
            <person name="Kagale S."/>
            <person name="Koh C."/>
            <person name="Nixon J."/>
            <person name="Bollina V."/>
            <person name="Clarke W.E."/>
            <person name="Tuteja R."/>
            <person name="Spillane C."/>
            <person name="Robinson S.J."/>
            <person name="Links M.G."/>
            <person name="Clarke C."/>
            <person name="Higgins E.E."/>
            <person name="Huebert T."/>
            <person name="Sharpe A.G."/>
            <person name="Parkin I.A."/>
        </authorList>
    </citation>
    <scope>NUCLEOTIDE SEQUENCE [LARGE SCALE GENOMIC DNA]</scope>
    <source>
        <strain evidence="3">cv. DH55</strain>
    </source>
</reference>
<evidence type="ECO:0000256" key="1">
    <source>
        <dbReference type="SAM" id="SignalP"/>
    </source>
</evidence>
<proteinExistence type="predicted"/>
<gene>
    <name evidence="4" type="primary">LOC109127665</name>
</gene>
<keyword evidence="1" id="KW-0732">Signal</keyword>